<reference evidence="7" key="2">
    <citation type="submission" date="2023-07" db="EMBL/GenBank/DDBJ databases">
        <title>Shewanella mangrovi sp. nov., an acetaldehyde- degrading bacterium isolated from mangrove sediment.</title>
        <authorList>
            <person name="Liu Y."/>
        </authorList>
    </citation>
    <scope>NUCLEOTIDE SEQUENCE [LARGE SCALE GENOMIC DNA]</scope>
    <source>
        <strain evidence="7">C32</strain>
    </source>
</reference>
<dbReference type="InterPro" id="IPR011057">
    <property type="entry name" value="Mss4-like_sf"/>
</dbReference>
<dbReference type="Gene3D" id="3.90.1590.10">
    <property type="entry name" value="glutathione-dependent formaldehyde- activating enzyme (gfa)"/>
    <property type="match status" value="1"/>
</dbReference>
<keyword evidence="4" id="KW-0456">Lyase</keyword>
<dbReference type="SUPFAM" id="SSF51316">
    <property type="entry name" value="Mss4-like"/>
    <property type="match status" value="1"/>
</dbReference>
<evidence type="ECO:0000256" key="4">
    <source>
        <dbReference type="ARBA" id="ARBA00023239"/>
    </source>
</evidence>
<accession>A0ABT2FND7</accession>
<proteinExistence type="inferred from homology"/>
<name>A0ABT2FND7_9GAMM</name>
<keyword evidence="2" id="KW-0479">Metal-binding</keyword>
<reference evidence="6 7" key="1">
    <citation type="submission" date="2022-02" db="EMBL/GenBank/DDBJ databases">
        <authorList>
            <person name="Zhuang L."/>
        </authorList>
    </citation>
    <scope>NUCLEOTIDE SEQUENCE [LARGE SCALE GENOMIC DNA]</scope>
    <source>
        <strain evidence="6 7">C32</strain>
    </source>
</reference>
<dbReference type="EMBL" id="JAKOGG010000005">
    <property type="protein sequence ID" value="MCS4556714.1"/>
    <property type="molecule type" value="Genomic_DNA"/>
</dbReference>
<feature type="domain" description="CENP-V/GFA" evidence="5">
    <location>
        <begin position="3"/>
        <end position="119"/>
    </location>
</feature>
<dbReference type="Proteomes" id="UP001201549">
    <property type="component" value="Unassembled WGS sequence"/>
</dbReference>
<dbReference type="Pfam" id="PF04828">
    <property type="entry name" value="GFA"/>
    <property type="match status" value="1"/>
</dbReference>
<dbReference type="PROSITE" id="PS51891">
    <property type="entry name" value="CENP_V_GFA"/>
    <property type="match status" value="1"/>
</dbReference>
<evidence type="ECO:0000256" key="1">
    <source>
        <dbReference type="ARBA" id="ARBA00005495"/>
    </source>
</evidence>
<gene>
    <name evidence="6" type="ORF">L9G74_09700</name>
</gene>
<dbReference type="PANTHER" id="PTHR33337">
    <property type="entry name" value="GFA DOMAIN-CONTAINING PROTEIN"/>
    <property type="match status" value="1"/>
</dbReference>
<keyword evidence="7" id="KW-1185">Reference proteome</keyword>
<dbReference type="PANTHER" id="PTHR33337:SF40">
    <property type="entry name" value="CENP-V_GFA DOMAIN-CONTAINING PROTEIN-RELATED"/>
    <property type="match status" value="1"/>
</dbReference>
<comment type="caution">
    <text evidence="6">The sequence shown here is derived from an EMBL/GenBank/DDBJ whole genome shotgun (WGS) entry which is preliminary data.</text>
</comment>
<evidence type="ECO:0000313" key="6">
    <source>
        <dbReference type="EMBL" id="MCS4556714.1"/>
    </source>
</evidence>
<comment type="similarity">
    <text evidence="1">Belongs to the Gfa family.</text>
</comment>
<dbReference type="InterPro" id="IPR006913">
    <property type="entry name" value="CENP-V/GFA"/>
</dbReference>
<organism evidence="6 7">
    <name type="scientific">Shewanella electrica</name>
    <dbReference type="NCBI Taxonomy" id="515560"/>
    <lineage>
        <taxon>Bacteria</taxon>
        <taxon>Pseudomonadati</taxon>
        <taxon>Pseudomonadota</taxon>
        <taxon>Gammaproteobacteria</taxon>
        <taxon>Alteromonadales</taxon>
        <taxon>Shewanellaceae</taxon>
        <taxon>Shewanella</taxon>
    </lineage>
</organism>
<protein>
    <submittedName>
        <fullName evidence="6">GFA family protein</fullName>
    </submittedName>
</protein>
<dbReference type="RefSeq" id="WP_238896109.1">
    <property type="nucleotide sequence ID" value="NZ_JAKOGG010000005.1"/>
</dbReference>
<evidence type="ECO:0000256" key="3">
    <source>
        <dbReference type="ARBA" id="ARBA00022833"/>
    </source>
</evidence>
<evidence type="ECO:0000313" key="7">
    <source>
        <dbReference type="Proteomes" id="UP001201549"/>
    </source>
</evidence>
<keyword evidence="3" id="KW-0862">Zinc</keyword>
<sequence>MSLHGSCLCGSIHYQIDGELGDAMFCHCQKCRKANGSAFAFNAAVTASHFKLLSGADLLQSYASSPDAQRYFCKNCGSPLYSQRNSAPEILRLRLGTLDDDVAVNKTAHIFVGSKATWDDIHDDLPQFVERPE</sequence>
<evidence type="ECO:0000259" key="5">
    <source>
        <dbReference type="PROSITE" id="PS51891"/>
    </source>
</evidence>
<evidence type="ECO:0000256" key="2">
    <source>
        <dbReference type="ARBA" id="ARBA00022723"/>
    </source>
</evidence>